<dbReference type="AlphaFoldDB" id="A0A6A5ZW68"/>
<organism evidence="1 2">
    <name type="scientific">Lophiotrema nucula</name>
    <dbReference type="NCBI Taxonomy" id="690887"/>
    <lineage>
        <taxon>Eukaryota</taxon>
        <taxon>Fungi</taxon>
        <taxon>Dikarya</taxon>
        <taxon>Ascomycota</taxon>
        <taxon>Pezizomycotina</taxon>
        <taxon>Dothideomycetes</taxon>
        <taxon>Pleosporomycetidae</taxon>
        <taxon>Pleosporales</taxon>
        <taxon>Lophiotremataceae</taxon>
        <taxon>Lophiotrema</taxon>
    </lineage>
</organism>
<dbReference type="Proteomes" id="UP000799770">
    <property type="component" value="Unassembled WGS sequence"/>
</dbReference>
<keyword evidence="2" id="KW-1185">Reference proteome</keyword>
<proteinExistence type="predicted"/>
<dbReference type="EMBL" id="ML977310">
    <property type="protein sequence ID" value="KAF2122618.1"/>
    <property type="molecule type" value="Genomic_DNA"/>
</dbReference>
<protein>
    <submittedName>
        <fullName evidence="1">Uncharacterized protein</fullName>
    </submittedName>
</protein>
<reference evidence="1" key="1">
    <citation type="journal article" date="2020" name="Stud. Mycol.">
        <title>101 Dothideomycetes genomes: a test case for predicting lifestyles and emergence of pathogens.</title>
        <authorList>
            <person name="Haridas S."/>
            <person name="Albert R."/>
            <person name="Binder M."/>
            <person name="Bloem J."/>
            <person name="Labutti K."/>
            <person name="Salamov A."/>
            <person name="Andreopoulos B."/>
            <person name="Baker S."/>
            <person name="Barry K."/>
            <person name="Bills G."/>
            <person name="Bluhm B."/>
            <person name="Cannon C."/>
            <person name="Castanera R."/>
            <person name="Culley D."/>
            <person name="Daum C."/>
            <person name="Ezra D."/>
            <person name="Gonzalez J."/>
            <person name="Henrissat B."/>
            <person name="Kuo A."/>
            <person name="Liang C."/>
            <person name="Lipzen A."/>
            <person name="Lutzoni F."/>
            <person name="Magnuson J."/>
            <person name="Mondo S."/>
            <person name="Nolan M."/>
            <person name="Ohm R."/>
            <person name="Pangilinan J."/>
            <person name="Park H.-J."/>
            <person name="Ramirez L."/>
            <person name="Alfaro M."/>
            <person name="Sun H."/>
            <person name="Tritt A."/>
            <person name="Yoshinaga Y."/>
            <person name="Zwiers L.-H."/>
            <person name="Turgeon B."/>
            <person name="Goodwin S."/>
            <person name="Spatafora J."/>
            <person name="Crous P."/>
            <person name="Grigoriev I."/>
        </authorList>
    </citation>
    <scope>NUCLEOTIDE SEQUENCE</scope>
    <source>
        <strain evidence="1">CBS 627.86</strain>
    </source>
</reference>
<sequence length="190" mass="21268">MAILCPSTLEGLSLGIVTQDEEDQWGQLVDDFVIGDYLQDVGFKHTVLEATVISMRECSDEACDYIARSAARAFKSTKKGSGLRSLIVDFIAWSVTHECLDLKDLNLPYDVLRNVASRLGDVVRSIQEASDEPAKDNNCKRQADISRWRSFLLHAPLAQRVSMKLRPRSSWGVPATNSRLSLHVVSMRKM</sequence>
<accession>A0A6A5ZW68</accession>
<name>A0A6A5ZW68_9PLEO</name>
<evidence type="ECO:0000313" key="2">
    <source>
        <dbReference type="Proteomes" id="UP000799770"/>
    </source>
</evidence>
<dbReference type="OrthoDB" id="1022638at2759"/>
<gene>
    <name evidence="1" type="ORF">BDV96DRAFT_639195</name>
</gene>
<evidence type="ECO:0000313" key="1">
    <source>
        <dbReference type="EMBL" id="KAF2122618.1"/>
    </source>
</evidence>